<dbReference type="KEGG" id="huw:FPZ11_14685"/>
<accession>A0A5B8M8C2</accession>
<feature type="domain" description="AB hydrolase-1" evidence="2">
    <location>
        <begin position="51"/>
        <end position="291"/>
    </location>
</feature>
<dbReference type="GO" id="GO:0016787">
    <property type="term" value="F:hydrolase activity"/>
    <property type="evidence" value="ECO:0007669"/>
    <property type="project" value="UniProtKB-KW"/>
</dbReference>
<feature type="region of interest" description="Disordered" evidence="1">
    <location>
        <begin position="1"/>
        <end position="27"/>
    </location>
</feature>
<dbReference type="InterPro" id="IPR050471">
    <property type="entry name" value="AB_hydrolase"/>
</dbReference>
<gene>
    <name evidence="3" type="ORF">FPZ11_14685</name>
</gene>
<sequence length="311" mass="32618">MEPGDGATGYRRQGDDSRGGAVTNERQIEVGHTRTVRVWDSGAGGGQATAPVVIWHHGTPQTGRILAPIARAATRRGIRVISCARAGYQGTTSLEGRRVADAAADVVAVAAALGVERYATMGASGGGPHALACAALDPEHVVAAVTFAGIAPYVDEPWWFEGMASPDGLRSAHEGGREARRRHAETSDFDESSFVDADWQALAGDWEALGADAGRAGAEARANGGVPWGEIDDDVAFVEDWGIELGQIECPAFIVQGGRDRVIPPAHSTAILSALPAGELWLRPRDGHVSVLGALPIALEWMLAAGRERAR</sequence>
<evidence type="ECO:0000313" key="3">
    <source>
        <dbReference type="EMBL" id="QDZ15852.1"/>
    </source>
</evidence>
<proteinExistence type="predicted"/>
<organism evidence="3 4">
    <name type="scientific">Humibacter ginsenosidimutans</name>
    <dbReference type="NCBI Taxonomy" id="2599293"/>
    <lineage>
        <taxon>Bacteria</taxon>
        <taxon>Bacillati</taxon>
        <taxon>Actinomycetota</taxon>
        <taxon>Actinomycetes</taxon>
        <taxon>Micrococcales</taxon>
        <taxon>Microbacteriaceae</taxon>
        <taxon>Humibacter</taxon>
    </lineage>
</organism>
<keyword evidence="4" id="KW-1185">Reference proteome</keyword>
<evidence type="ECO:0000259" key="2">
    <source>
        <dbReference type="Pfam" id="PF00561"/>
    </source>
</evidence>
<name>A0A5B8M8C2_9MICO</name>
<dbReference type="Gene3D" id="3.40.50.1820">
    <property type="entry name" value="alpha/beta hydrolase"/>
    <property type="match status" value="1"/>
</dbReference>
<evidence type="ECO:0000256" key="1">
    <source>
        <dbReference type="SAM" id="MobiDB-lite"/>
    </source>
</evidence>
<protein>
    <submittedName>
        <fullName evidence="3">Alpha/beta hydrolase</fullName>
    </submittedName>
</protein>
<dbReference type="Pfam" id="PF00561">
    <property type="entry name" value="Abhydrolase_1"/>
    <property type="match status" value="1"/>
</dbReference>
<dbReference type="PANTHER" id="PTHR43433">
    <property type="entry name" value="HYDROLASE, ALPHA/BETA FOLD FAMILY PROTEIN"/>
    <property type="match status" value="1"/>
</dbReference>
<dbReference type="InterPro" id="IPR000073">
    <property type="entry name" value="AB_hydrolase_1"/>
</dbReference>
<dbReference type="Proteomes" id="UP000320216">
    <property type="component" value="Chromosome"/>
</dbReference>
<reference evidence="3 4" key="1">
    <citation type="submission" date="2019-07" db="EMBL/GenBank/DDBJ databases">
        <title>Full genome sequence of Humibacter sp. WJ7-1.</title>
        <authorList>
            <person name="Im W.-T."/>
        </authorList>
    </citation>
    <scope>NUCLEOTIDE SEQUENCE [LARGE SCALE GENOMIC DNA]</scope>
    <source>
        <strain evidence="3 4">WJ7-1</strain>
    </source>
</reference>
<dbReference type="PANTHER" id="PTHR43433:SF5">
    <property type="entry name" value="AB HYDROLASE-1 DOMAIN-CONTAINING PROTEIN"/>
    <property type="match status" value="1"/>
</dbReference>
<dbReference type="EMBL" id="CP042305">
    <property type="protein sequence ID" value="QDZ15852.1"/>
    <property type="molecule type" value="Genomic_DNA"/>
</dbReference>
<dbReference type="OrthoDB" id="9800988at2"/>
<dbReference type="AlphaFoldDB" id="A0A5B8M8C2"/>
<dbReference type="InterPro" id="IPR029058">
    <property type="entry name" value="AB_hydrolase_fold"/>
</dbReference>
<evidence type="ECO:0000313" key="4">
    <source>
        <dbReference type="Proteomes" id="UP000320216"/>
    </source>
</evidence>
<dbReference type="SUPFAM" id="SSF53474">
    <property type="entry name" value="alpha/beta-Hydrolases"/>
    <property type="match status" value="1"/>
</dbReference>
<keyword evidence="3" id="KW-0378">Hydrolase</keyword>